<evidence type="ECO:0000256" key="5">
    <source>
        <dbReference type="ARBA" id="ARBA00022989"/>
    </source>
</evidence>
<dbReference type="SUPFAM" id="SSF103473">
    <property type="entry name" value="MFS general substrate transporter"/>
    <property type="match status" value="1"/>
</dbReference>
<comment type="caution">
    <text evidence="10">The sequence shown here is derived from an EMBL/GenBank/DDBJ whole genome shotgun (WGS) entry which is preliminary data.</text>
</comment>
<name>A0ABV3JTB6_STRON</name>
<feature type="transmembrane region" description="Helical" evidence="8">
    <location>
        <begin position="373"/>
        <end position="396"/>
    </location>
</feature>
<gene>
    <name evidence="10" type="ORF">AB0L16_00060</name>
</gene>
<dbReference type="RefSeq" id="WP_109280952.1">
    <property type="nucleotide sequence ID" value="NZ_JBFAUK010000001.1"/>
</dbReference>
<feature type="transmembrane region" description="Helical" evidence="8">
    <location>
        <begin position="242"/>
        <end position="262"/>
    </location>
</feature>
<evidence type="ECO:0000313" key="11">
    <source>
        <dbReference type="Proteomes" id="UP001552594"/>
    </source>
</evidence>
<feature type="transmembrane region" description="Helical" evidence="8">
    <location>
        <begin position="93"/>
        <end position="112"/>
    </location>
</feature>
<keyword evidence="11" id="KW-1185">Reference proteome</keyword>
<evidence type="ECO:0000259" key="9">
    <source>
        <dbReference type="PROSITE" id="PS50850"/>
    </source>
</evidence>
<proteinExistence type="predicted"/>
<accession>A0ABV3JTB6</accession>
<feature type="transmembrane region" description="Helical" evidence="8">
    <location>
        <begin position="408"/>
        <end position="432"/>
    </location>
</feature>
<reference evidence="10 11" key="1">
    <citation type="submission" date="2024-06" db="EMBL/GenBank/DDBJ databases">
        <title>The Natural Products Discovery Center: Release of the First 8490 Sequenced Strains for Exploring Actinobacteria Biosynthetic Diversity.</title>
        <authorList>
            <person name="Kalkreuter E."/>
            <person name="Kautsar S.A."/>
            <person name="Yang D."/>
            <person name="Bader C.D."/>
            <person name="Teijaro C.N."/>
            <person name="Fluegel L."/>
            <person name="Davis C.M."/>
            <person name="Simpson J.R."/>
            <person name="Lauterbach L."/>
            <person name="Steele A.D."/>
            <person name="Gui C."/>
            <person name="Meng S."/>
            <person name="Li G."/>
            <person name="Viehrig K."/>
            <person name="Ye F."/>
            <person name="Su P."/>
            <person name="Kiefer A.F."/>
            <person name="Nichols A."/>
            <person name="Cepeda A.J."/>
            <person name="Yan W."/>
            <person name="Fan B."/>
            <person name="Jiang Y."/>
            <person name="Adhikari A."/>
            <person name="Zheng C.-J."/>
            <person name="Schuster L."/>
            <person name="Cowan T.M."/>
            <person name="Smanski M.J."/>
            <person name="Chevrette M.G."/>
            <person name="De Carvalho L.P.S."/>
            <person name="Shen B."/>
        </authorList>
    </citation>
    <scope>NUCLEOTIDE SEQUENCE [LARGE SCALE GENOMIC DNA]</scope>
    <source>
        <strain evidence="10 11">NPDC052347</strain>
    </source>
</reference>
<feature type="transmembrane region" description="Helical" evidence="8">
    <location>
        <begin position="118"/>
        <end position="139"/>
    </location>
</feature>
<dbReference type="Pfam" id="PF07690">
    <property type="entry name" value="MFS_1"/>
    <property type="match status" value="1"/>
</dbReference>
<comment type="subcellular location">
    <subcellularLocation>
        <location evidence="1">Cell membrane</location>
        <topology evidence="1">Multi-pass membrane protein</topology>
    </subcellularLocation>
</comment>
<evidence type="ECO:0000256" key="4">
    <source>
        <dbReference type="ARBA" id="ARBA00022692"/>
    </source>
</evidence>
<dbReference type="SUPFAM" id="SSF46785">
    <property type="entry name" value="Winged helix' DNA-binding domain"/>
    <property type="match status" value="1"/>
</dbReference>
<dbReference type="EMBL" id="JBFAUK010000001">
    <property type="protein sequence ID" value="MEV5504865.1"/>
    <property type="molecule type" value="Genomic_DNA"/>
</dbReference>
<keyword evidence="6 8" id="KW-0472">Membrane</keyword>
<feature type="transmembrane region" description="Helical" evidence="8">
    <location>
        <begin position="347"/>
        <end position="367"/>
    </location>
</feature>
<organism evidence="10 11">
    <name type="scientific">Streptomyces orinoci</name>
    <name type="common">Streptoverticillium orinoci</name>
    <dbReference type="NCBI Taxonomy" id="67339"/>
    <lineage>
        <taxon>Bacteria</taxon>
        <taxon>Bacillati</taxon>
        <taxon>Actinomycetota</taxon>
        <taxon>Actinomycetes</taxon>
        <taxon>Kitasatosporales</taxon>
        <taxon>Streptomycetaceae</taxon>
        <taxon>Streptomyces</taxon>
    </lineage>
</organism>
<feature type="transmembrane region" description="Helical" evidence="8">
    <location>
        <begin position="27"/>
        <end position="50"/>
    </location>
</feature>
<dbReference type="InterPro" id="IPR036390">
    <property type="entry name" value="WH_DNA-bd_sf"/>
</dbReference>
<evidence type="ECO:0000256" key="1">
    <source>
        <dbReference type="ARBA" id="ARBA00004651"/>
    </source>
</evidence>
<feature type="transmembrane region" description="Helical" evidence="8">
    <location>
        <begin position="181"/>
        <end position="205"/>
    </location>
</feature>
<dbReference type="InterPro" id="IPR036259">
    <property type="entry name" value="MFS_trans_sf"/>
</dbReference>
<evidence type="ECO:0000256" key="2">
    <source>
        <dbReference type="ARBA" id="ARBA00022448"/>
    </source>
</evidence>
<dbReference type="InterPro" id="IPR004638">
    <property type="entry name" value="EmrB-like"/>
</dbReference>
<dbReference type="NCBIfam" id="TIGR00711">
    <property type="entry name" value="efflux_EmrB"/>
    <property type="match status" value="1"/>
</dbReference>
<dbReference type="Gene3D" id="1.20.1720.10">
    <property type="entry name" value="Multidrug resistance protein D"/>
    <property type="match status" value="1"/>
</dbReference>
<evidence type="ECO:0000256" key="3">
    <source>
        <dbReference type="ARBA" id="ARBA00022475"/>
    </source>
</evidence>
<evidence type="ECO:0000256" key="6">
    <source>
        <dbReference type="ARBA" id="ARBA00023136"/>
    </source>
</evidence>
<dbReference type="Gene3D" id="1.10.10.10">
    <property type="entry name" value="Winged helix-like DNA-binding domain superfamily/Winged helix DNA-binding domain"/>
    <property type="match status" value="1"/>
</dbReference>
<dbReference type="PROSITE" id="PS50850">
    <property type="entry name" value="MFS"/>
    <property type="match status" value="1"/>
</dbReference>
<feature type="transmembrane region" description="Helical" evidence="8">
    <location>
        <begin position="217"/>
        <end position="236"/>
    </location>
</feature>
<evidence type="ECO:0000256" key="7">
    <source>
        <dbReference type="SAM" id="MobiDB-lite"/>
    </source>
</evidence>
<dbReference type="PANTHER" id="PTHR23501:SF197">
    <property type="entry name" value="COMD"/>
    <property type="match status" value="1"/>
</dbReference>
<dbReference type="InterPro" id="IPR020846">
    <property type="entry name" value="MFS_dom"/>
</dbReference>
<feature type="compositionally biased region" description="Basic and acidic residues" evidence="7">
    <location>
        <begin position="671"/>
        <end position="682"/>
    </location>
</feature>
<feature type="transmembrane region" description="Helical" evidence="8">
    <location>
        <begin position="151"/>
        <end position="169"/>
    </location>
</feature>
<feature type="transmembrane region" description="Helical" evidence="8">
    <location>
        <begin position="487"/>
        <end position="505"/>
    </location>
</feature>
<protein>
    <submittedName>
        <fullName evidence="10">MDR family MFS transporter</fullName>
    </submittedName>
</protein>
<dbReference type="InterPro" id="IPR036388">
    <property type="entry name" value="WH-like_DNA-bd_sf"/>
</dbReference>
<dbReference type="CDD" id="cd17502">
    <property type="entry name" value="MFS_Azr1_MDR_like"/>
    <property type="match status" value="1"/>
</dbReference>
<feature type="region of interest" description="Disordered" evidence="7">
    <location>
        <begin position="667"/>
        <end position="688"/>
    </location>
</feature>
<evidence type="ECO:0000256" key="8">
    <source>
        <dbReference type="SAM" id="Phobius"/>
    </source>
</evidence>
<feature type="transmembrane region" description="Helical" evidence="8">
    <location>
        <begin position="274"/>
        <end position="301"/>
    </location>
</feature>
<keyword evidence="2" id="KW-0813">Transport</keyword>
<keyword evidence="3" id="KW-1003">Cell membrane</keyword>
<evidence type="ECO:0000313" key="10">
    <source>
        <dbReference type="EMBL" id="MEV5504865.1"/>
    </source>
</evidence>
<dbReference type="Gene3D" id="1.20.1250.20">
    <property type="entry name" value="MFS general substrate transporter like domains"/>
    <property type="match status" value="1"/>
</dbReference>
<dbReference type="InterPro" id="IPR011701">
    <property type="entry name" value="MFS"/>
</dbReference>
<keyword evidence="5 8" id="KW-1133">Transmembrane helix</keyword>
<keyword evidence="4 8" id="KW-0812">Transmembrane</keyword>
<dbReference type="Proteomes" id="UP001552594">
    <property type="component" value="Unassembled WGS sequence"/>
</dbReference>
<feature type="domain" description="Major facilitator superfamily (MFS) profile" evidence="9">
    <location>
        <begin position="28"/>
        <end position="510"/>
    </location>
</feature>
<dbReference type="PANTHER" id="PTHR23501">
    <property type="entry name" value="MAJOR FACILITATOR SUPERFAMILY"/>
    <property type="match status" value="1"/>
</dbReference>
<dbReference type="PRINTS" id="PR01036">
    <property type="entry name" value="TCRTETB"/>
</dbReference>
<sequence length="688" mass="73379">MAKDTPDRAVAAQAAPGEGQTQGGVRVAIGALLLGMLLAALDQTIVSTALPTIVSDLGGLSHLSWVVTAYLLASTAATPLWGKLGDQYGRKKLFQTAIVIFLIGSVLCGVARNMPQLIGFRALQGLGGGGLIVLSMAIVGDIVPPRDRGRYQGLFGAVFGGTSVLGPLLGGLFVDHLSWRWVFYVNVPVGVIALAVIAAVLHIPVRRTPHRIDYPGTALIAAVAVCLVLMTSLGGVSYPWESWQIILLGVLGMLLLVPFIVVERRAAEPVLPLNLFRIHTFTLCSVIGFIVGFAMFGAMTYLPTFLQVVHGVTPTLSGVHMLPMVAGMLISSTASGQLVSRTGRYKVFPIAGTGVMVIGLLLLHQLTPATSTAVMSVYFFVFGFGLGLVMQVLVLIVQNSVGYENLGVATSGATFFRSIGASFGVSIFGTIFSNKLGPRIADALAGVRLPPGVTPGSLSADPRAVAKLPPAVRGAVLDAYSTSITDVFLYAAPVGVLAFLLAWMLREEPLRASVTAPEASEVVSSNPVERSSRDEVARALSVLSSREGRKKIYQDITARAGLDLLPAASWLLVRTKRYGSVEPALLAERVDVPLRAITEADMQLESRGLVIREGLQVRLTEEGDQQAQRLLRAREESLAELLGDWWTPDRPQDLDKLVKELCRELCGSDAEQPHDGEGETRPANHRHP</sequence>